<dbReference type="EC" id="3.4.23.43" evidence="1"/>
<keyword evidence="1" id="KW-0378">Hydrolase</keyword>
<keyword evidence="2" id="KW-1185">Reference proteome</keyword>
<evidence type="ECO:0000313" key="2">
    <source>
        <dbReference type="Proteomes" id="UP000823773"/>
    </source>
</evidence>
<name>A0ACC5SUU7_ENSAD</name>
<accession>A0ACC5SUU7</accession>
<dbReference type="Proteomes" id="UP000823773">
    <property type="component" value="Unassembled WGS sequence"/>
</dbReference>
<gene>
    <name evidence="1" type="ORF">J2Z19_002176</name>
</gene>
<evidence type="ECO:0000313" key="1">
    <source>
        <dbReference type="EMBL" id="MBP1872464.1"/>
    </source>
</evidence>
<comment type="caution">
    <text evidence="1">The sequence shown here is derived from an EMBL/GenBank/DDBJ whole genome shotgun (WGS) entry which is preliminary data.</text>
</comment>
<protein>
    <submittedName>
        <fullName evidence="1">Leader peptidase (Prepilin peptidase)/N-methyltransferase</fullName>
        <ecNumber evidence="1">2.1.1.-</ecNumber>
        <ecNumber evidence="1">3.4.23.43</ecNumber>
    </submittedName>
</protein>
<dbReference type="EC" id="2.1.1.-" evidence="1"/>
<sequence length="192" mass="20543">MQLSKRIDPDLLPVFAATMAALVIGLATLQCARTLLLMLLAACVTRIALQDWRSLRVSNFMNGTVAAIGIAAWLAGIDPARVDASRTFLEIARDVTLTGGALLLVRALYFRLRGIEGLGLGDIKLGAAAGIWIGWENFALAVFGAALGALLFVLVSTMKHGHWPAGRRIPFASFLAPAVWGTWYLAQQLVAS</sequence>
<keyword evidence="1" id="KW-0808">Transferase</keyword>
<dbReference type="EMBL" id="JAGGJR010000003">
    <property type="protein sequence ID" value="MBP1872464.1"/>
    <property type="molecule type" value="Genomic_DNA"/>
</dbReference>
<reference evidence="1" key="1">
    <citation type="submission" date="2021-03" db="EMBL/GenBank/DDBJ databases">
        <title>Genomic Encyclopedia of Type Strains, Phase IV (KMG-IV): sequencing the most valuable type-strain genomes for metagenomic binning, comparative biology and taxonomic classification.</title>
        <authorList>
            <person name="Goeker M."/>
        </authorList>
    </citation>
    <scope>NUCLEOTIDE SEQUENCE</scope>
    <source>
        <strain evidence="1">DSM 18131</strain>
    </source>
</reference>
<organism evidence="1 2">
    <name type="scientific">Ensifer adhaerens</name>
    <name type="common">Sinorhizobium morelense</name>
    <dbReference type="NCBI Taxonomy" id="106592"/>
    <lineage>
        <taxon>Bacteria</taxon>
        <taxon>Pseudomonadati</taxon>
        <taxon>Pseudomonadota</taxon>
        <taxon>Alphaproteobacteria</taxon>
        <taxon>Hyphomicrobiales</taxon>
        <taxon>Rhizobiaceae</taxon>
        <taxon>Sinorhizobium/Ensifer group</taxon>
        <taxon>Ensifer</taxon>
    </lineage>
</organism>
<proteinExistence type="predicted"/>
<keyword evidence="1" id="KW-0489">Methyltransferase</keyword>